<reference evidence="2" key="1">
    <citation type="submission" date="2023-06" db="EMBL/GenBank/DDBJ databases">
        <title>Genome-scale phylogeny and comparative genomics of the fungal order Sordariales.</title>
        <authorList>
            <consortium name="Lawrence Berkeley National Laboratory"/>
            <person name="Hensen N."/>
            <person name="Bonometti L."/>
            <person name="Westerberg I."/>
            <person name="Brannstrom I.O."/>
            <person name="Guillou S."/>
            <person name="Cros-Aarteil S."/>
            <person name="Calhoun S."/>
            <person name="Haridas S."/>
            <person name="Kuo A."/>
            <person name="Mondo S."/>
            <person name="Pangilinan J."/>
            <person name="Riley R."/>
            <person name="LaButti K."/>
            <person name="Andreopoulos B."/>
            <person name="Lipzen A."/>
            <person name="Chen C."/>
            <person name="Yanf M."/>
            <person name="Daum C."/>
            <person name="Ng V."/>
            <person name="Clum A."/>
            <person name="Steindorff A."/>
            <person name="Ohm R."/>
            <person name="Martin F."/>
            <person name="Silar P."/>
            <person name="Natvig D."/>
            <person name="Lalanne C."/>
            <person name="Gautier V."/>
            <person name="Ament-velasquez S.L."/>
            <person name="Kruys A."/>
            <person name="Hutchinson M.I."/>
            <person name="Powell A.J."/>
            <person name="Barry K."/>
            <person name="Miller A.N."/>
            <person name="Grigoriev I.V."/>
            <person name="Debuchy R."/>
            <person name="Gladieux P."/>
            <person name="Thoren M.H."/>
            <person name="Johannesson H."/>
        </authorList>
    </citation>
    <scope>NUCLEOTIDE SEQUENCE</scope>
    <source>
        <strain evidence="2">SMH2392-1A</strain>
    </source>
</reference>
<dbReference type="AlphaFoldDB" id="A0AA40DM64"/>
<protein>
    <submittedName>
        <fullName evidence="2">Uncharacterized protein</fullName>
    </submittedName>
</protein>
<keyword evidence="3" id="KW-1185">Reference proteome</keyword>
<comment type="caution">
    <text evidence="2">The sequence shown here is derived from an EMBL/GenBank/DDBJ whole genome shotgun (WGS) entry which is preliminary data.</text>
</comment>
<evidence type="ECO:0000313" key="3">
    <source>
        <dbReference type="Proteomes" id="UP001172101"/>
    </source>
</evidence>
<proteinExistence type="predicted"/>
<accession>A0AA40DM64</accession>
<organism evidence="2 3">
    <name type="scientific">Lasiosphaeria miniovina</name>
    <dbReference type="NCBI Taxonomy" id="1954250"/>
    <lineage>
        <taxon>Eukaryota</taxon>
        <taxon>Fungi</taxon>
        <taxon>Dikarya</taxon>
        <taxon>Ascomycota</taxon>
        <taxon>Pezizomycotina</taxon>
        <taxon>Sordariomycetes</taxon>
        <taxon>Sordariomycetidae</taxon>
        <taxon>Sordariales</taxon>
        <taxon>Lasiosphaeriaceae</taxon>
        <taxon>Lasiosphaeria</taxon>
    </lineage>
</organism>
<dbReference type="GeneID" id="85318367"/>
<feature type="region of interest" description="Disordered" evidence="1">
    <location>
        <begin position="1"/>
        <end position="21"/>
    </location>
</feature>
<dbReference type="Proteomes" id="UP001172101">
    <property type="component" value="Unassembled WGS sequence"/>
</dbReference>
<dbReference type="RefSeq" id="XP_060291450.1">
    <property type="nucleotide sequence ID" value="XM_060435097.1"/>
</dbReference>
<evidence type="ECO:0000256" key="1">
    <source>
        <dbReference type="SAM" id="MobiDB-lite"/>
    </source>
</evidence>
<name>A0AA40DM64_9PEZI</name>
<sequence length="234" mass="26170">MRREGGELGGPLGSGPIASIPSGSIRTQYGYSVRQSDIDALTSINKPLPHFSPQHVTVEVGGMPLSDGSDLHTVQDTYCIQIRYMLLCILLSGHACTKYVRYSTYNTYWEHLPSTVAFDIPGTLRRHQRHAERRKRVDVSEVRHSTLFLHGSRFALDRPGVGRTDRVRGLWLVTPSEAQAIHDFPSWTDAGMACEEGRQALKKPAQLPTRQARWEHTLRIEALSKEGHTVSDTA</sequence>
<evidence type="ECO:0000313" key="2">
    <source>
        <dbReference type="EMBL" id="KAK0706356.1"/>
    </source>
</evidence>
<dbReference type="EMBL" id="JAUIRO010000007">
    <property type="protein sequence ID" value="KAK0706356.1"/>
    <property type="molecule type" value="Genomic_DNA"/>
</dbReference>
<gene>
    <name evidence="2" type="ORF">B0T26DRAFT_449926</name>
</gene>